<feature type="binding site" evidence="4">
    <location>
        <begin position="14"/>
        <end position="22"/>
    </location>
    <ligand>
        <name>ATP</name>
        <dbReference type="ChEBI" id="CHEBI:30616"/>
    </ligand>
</feature>
<dbReference type="EC" id="2.7.1.76" evidence="6"/>
<dbReference type="GO" id="GO:0004136">
    <property type="term" value="F:deoxyadenosine kinase activity"/>
    <property type="evidence" value="ECO:0007669"/>
    <property type="project" value="UniProtKB-EC"/>
</dbReference>
<dbReference type="InterPro" id="IPR050566">
    <property type="entry name" value="Deoxyribonucleoside_kinase"/>
</dbReference>
<feature type="binding site" evidence="3">
    <location>
        <position position="90"/>
    </location>
    <ligand>
        <name>substrate</name>
    </ligand>
</feature>
<evidence type="ECO:0000256" key="3">
    <source>
        <dbReference type="PIRSR" id="PIRSR000705-2"/>
    </source>
</evidence>
<dbReference type="EC" id="2.7.1.113" evidence="6"/>
<dbReference type="GO" id="GO:0005737">
    <property type="term" value="C:cytoplasm"/>
    <property type="evidence" value="ECO:0007669"/>
    <property type="project" value="TreeGrafter"/>
</dbReference>
<feature type="binding site" evidence="4">
    <location>
        <begin position="141"/>
        <end position="145"/>
    </location>
    <ligand>
        <name>ATP</name>
        <dbReference type="ChEBI" id="CHEBI:30616"/>
    </ligand>
</feature>
<dbReference type="GO" id="GO:0004138">
    <property type="term" value="F:deoxyguanosine kinase activity"/>
    <property type="evidence" value="ECO:0007669"/>
    <property type="project" value="UniProtKB-EC"/>
</dbReference>
<feature type="domain" description="Deoxynucleoside kinase" evidence="5">
    <location>
        <begin position="11"/>
        <end position="203"/>
    </location>
</feature>
<dbReference type="eggNOG" id="COG1428">
    <property type="taxonomic scope" value="Bacteria"/>
</dbReference>
<keyword evidence="6" id="KW-0418">Kinase</keyword>
<protein>
    <submittedName>
        <fullName evidence="6">Deoxyadenosine kinase / Deoxyguanosine kinase</fullName>
        <ecNumber evidence="6">2.7.1.113</ecNumber>
        <ecNumber evidence="6">2.7.1.76</ecNumber>
    </submittedName>
</protein>
<dbReference type="RefSeq" id="WP_006310003.1">
    <property type="nucleotide sequence ID" value="NZ_ARZA01000082.1"/>
</dbReference>
<proteinExistence type="inferred from homology"/>
<sequence length="213" mass="25451">METNQNNISLIVDGVVGVGKSTLMRILEEKRGYKALPEPVIDNPLLDRFYEDRKRYSFPLQILFLNRRFKHIKEASKLNKVVMDRSIYTDIIFAKQLRDIGDMDKEEYDIYYDLLHNMLEHCEPPTLMIYLEISTDNAISRIRKRGRDFEQHVERDYWEELNKNYDDFFESYNYTELLKINVDGIDFENNPEHQKYVLNLIDNKLRELGKLAG</sequence>
<dbReference type="OrthoDB" id="9776634at2"/>
<dbReference type="Gene3D" id="3.40.50.300">
    <property type="entry name" value="P-loop containing nucleotide triphosphate hydrolases"/>
    <property type="match status" value="1"/>
</dbReference>
<feature type="binding site" evidence="3">
    <location>
        <position position="38"/>
    </location>
    <ligand>
        <name>substrate</name>
    </ligand>
</feature>
<dbReference type="AlphaFoldDB" id="R1CFM1"/>
<dbReference type="Pfam" id="PF01712">
    <property type="entry name" value="dNK"/>
    <property type="match status" value="1"/>
</dbReference>
<gene>
    <name evidence="6" type="ORF">L21TH_0811</name>
</gene>
<accession>R1CFM1</accession>
<feature type="binding site" evidence="3">
    <location>
        <position position="150"/>
    </location>
    <ligand>
        <name>substrate</name>
    </ligand>
</feature>
<dbReference type="InterPro" id="IPR031314">
    <property type="entry name" value="DNK_dom"/>
</dbReference>
<dbReference type="EMBL" id="ARZA01000082">
    <property type="protein sequence ID" value="EOD01100.1"/>
    <property type="molecule type" value="Genomic_DNA"/>
</dbReference>
<dbReference type="PATRIC" id="fig|1304284.3.peg.801"/>
<evidence type="ECO:0000313" key="7">
    <source>
        <dbReference type="Proteomes" id="UP000013378"/>
    </source>
</evidence>
<keyword evidence="6" id="KW-0808">Transferase</keyword>
<dbReference type="CDD" id="cd01673">
    <property type="entry name" value="dNK"/>
    <property type="match status" value="1"/>
</dbReference>
<feature type="active site" description="Proton acceptor" evidence="2">
    <location>
        <position position="84"/>
    </location>
</feature>
<name>R1CFM1_9FIRM</name>
<evidence type="ECO:0000259" key="5">
    <source>
        <dbReference type="Pfam" id="PF01712"/>
    </source>
</evidence>
<comment type="similarity">
    <text evidence="1">Belongs to the DCK/DGK family.</text>
</comment>
<feature type="binding site" evidence="3">
    <location>
        <position position="61"/>
    </location>
    <ligand>
        <name>substrate</name>
    </ligand>
</feature>
<comment type="caution">
    <text evidence="6">The sequence shown here is derived from an EMBL/GenBank/DDBJ whole genome shotgun (WGS) entry which is preliminary data.</text>
</comment>
<feature type="binding site" evidence="3">
    <location>
        <position position="50"/>
    </location>
    <ligand>
        <name>substrate</name>
    </ligand>
</feature>
<feature type="binding site" evidence="3">
    <location>
        <position position="85"/>
    </location>
    <ligand>
        <name>substrate</name>
    </ligand>
</feature>
<evidence type="ECO:0000256" key="2">
    <source>
        <dbReference type="PIRSR" id="PIRSR000705-1"/>
    </source>
</evidence>
<dbReference type="SUPFAM" id="SSF52540">
    <property type="entry name" value="P-loop containing nucleoside triphosphate hydrolases"/>
    <property type="match status" value="1"/>
</dbReference>
<dbReference type="GO" id="GO:0005524">
    <property type="term" value="F:ATP binding"/>
    <property type="evidence" value="ECO:0007669"/>
    <property type="project" value="UniProtKB-KW"/>
</dbReference>
<evidence type="ECO:0000313" key="6">
    <source>
        <dbReference type="EMBL" id="EOD01100.1"/>
    </source>
</evidence>
<evidence type="ECO:0000256" key="4">
    <source>
        <dbReference type="PIRSR" id="PIRSR000705-3"/>
    </source>
</evidence>
<dbReference type="PANTHER" id="PTHR10513:SF35">
    <property type="entry name" value="DEOXYADENOSINE KINASE"/>
    <property type="match status" value="1"/>
</dbReference>
<dbReference type="STRING" id="1304284.L21TH_0811"/>
<reference evidence="6 7" key="1">
    <citation type="journal article" date="2015" name="Geomicrobiol. J.">
        <title>Caldisalinibacter kiritimatiensis gen. nov., sp. nov., a moderately thermohalophilic thiosulfate-reducing bacterium from a hypersaline microbial mat.</title>
        <authorList>
            <person name="Ben Hania W."/>
            <person name="Joseph M."/>
            <person name="Fiebig A."/>
            <person name="Bunk B."/>
            <person name="Klenk H.-P."/>
            <person name="Fardeau M.-L."/>
            <person name="Spring S."/>
        </authorList>
    </citation>
    <scope>NUCLEOTIDE SEQUENCE [LARGE SCALE GENOMIC DNA]</scope>
    <source>
        <strain evidence="6 7">L21-TH-D2</strain>
    </source>
</reference>
<dbReference type="InterPro" id="IPR002624">
    <property type="entry name" value="DCK/DGK"/>
</dbReference>
<dbReference type="PANTHER" id="PTHR10513">
    <property type="entry name" value="DEOXYNUCLEOSIDE KINASE"/>
    <property type="match status" value="1"/>
</dbReference>
<keyword evidence="4" id="KW-0547">Nucleotide-binding</keyword>
<dbReference type="InterPro" id="IPR027417">
    <property type="entry name" value="P-loop_NTPase"/>
</dbReference>
<evidence type="ECO:0000256" key="1">
    <source>
        <dbReference type="ARBA" id="ARBA00007420"/>
    </source>
</evidence>
<organism evidence="6 7">
    <name type="scientific">Caldisalinibacter kiritimatiensis</name>
    <dbReference type="NCBI Taxonomy" id="1304284"/>
    <lineage>
        <taxon>Bacteria</taxon>
        <taxon>Bacillati</taxon>
        <taxon>Bacillota</taxon>
        <taxon>Tissierellia</taxon>
        <taxon>Tissierellales</taxon>
        <taxon>Thermohalobacteraceae</taxon>
        <taxon>Caldisalinibacter</taxon>
    </lineage>
</organism>
<keyword evidence="7" id="KW-1185">Reference proteome</keyword>
<keyword evidence="4" id="KW-0067">ATP-binding</keyword>
<dbReference type="Proteomes" id="UP000013378">
    <property type="component" value="Unassembled WGS sequence"/>
</dbReference>
<dbReference type="PIRSF" id="PIRSF000705">
    <property type="entry name" value="DNK"/>
    <property type="match status" value="1"/>
</dbReference>